<dbReference type="FunFam" id="1.10.472.10:FF:000165">
    <property type="entry name" value="Uncharacterized protein"/>
    <property type="match status" value="1"/>
</dbReference>
<evidence type="ECO:0000259" key="5">
    <source>
        <dbReference type="SMART" id="SM00385"/>
    </source>
</evidence>
<dbReference type="PANTHER" id="PTHR10177">
    <property type="entry name" value="CYCLINS"/>
    <property type="match status" value="1"/>
</dbReference>
<dbReference type="AlphaFoldDB" id="A0BG16"/>
<dbReference type="OrthoDB" id="285802at2759"/>
<accession>A0BG16</accession>
<dbReference type="GO" id="GO:0005737">
    <property type="term" value="C:cytoplasm"/>
    <property type="evidence" value="ECO:0000318"/>
    <property type="project" value="GO_Central"/>
</dbReference>
<dbReference type="InParanoid" id="A0BG16"/>
<keyword evidence="1" id="KW-0132">Cell division</keyword>
<dbReference type="GO" id="GO:0000082">
    <property type="term" value="P:G1/S transition of mitotic cell cycle"/>
    <property type="evidence" value="ECO:0000318"/>
    <property type="project" value="GO_Central"/>
</dbReference>
<dbReference type="SMART" id="SM00385">
    <property type="entry name" value="CYCLIN"/>
    <property type="match status" value="1"/>
</dbReference>
<comment type="similarity">
    <text evidence="4">Belongs to the cyclin family.</text>
</comment>
<reference evidence="6 7" key="1">
    <citation type="journal article" date="2006" name="Nature">
        <title>Global trends of whole-genome duplications revealed by the ciliate Paramecium tetraurelia.</title>
        <authorList>
            <consortium name="Genoscope"/>
            <person name="Aury J.-M."/>
            <person name="Jaillon O."/>
            <person name="Duret L."/>
            <person name="Noel B."/>
            <person name="Jubin C."/>
            <person name="Porcel B.M."/>
            <person name="Segurens B."/>
            <person name="Daubin V."/>
            <person name="Anthouard V."/>
            <person name="Aiach N."/>
            <person name="Arnaiz O."/>
            <person name="Billaut A."/>
            <person name="Beisson J."/>
            <person name="Blanc I."/>
            <person name="Bouhouche K."/>
            <person name="Camara F."/>
            <person name="Duharcourt S."/>
            <person name="Guigo R."/>
            <person name="Gogendeau D."/>
            <person name="Katinka M."/>
            <person name="Keller A.-M."/>
            <person name="Kissmehl R."/>
            <person name="Klotz C."/>
            <person name="Koll F."/>
            <person name="Le Moue A."/>
            <person name="Lepere C."/>
            <person name="Malinsky S."/>
            <person name="Nowacki M."/>
            <person name="Nowak J.K."/>
            <person name="Plattner H."/>
            <person name="Poulain J."/>
            <person name="Ruiz F."/>
            <person name="Serrano V."/>
            <person name="Zagulski M."/>
            <person name="Dessen P."/>
            <person name="Betermier M."/>
            <person name="Weissenbach J."/>
            <person name="Scarpelli C."/>
            <person name="Schachter V."/>
            <person name="Sperling L."/>
            <person name="Meyer E."/>
            <person name="Cohen J."/>
            <person name="Wincker P."/>
        </authorList>
    </citation>
    <scope>NUCLEOTIDE SEQUENCE [LARGE SCALE GENOMIC DNA]</scope>
    <source>
        <strain evidence="6 7">Stock d4-2</strain>
    </source>
</reference>
<dbReference type="GO" id="GO:0051301">
    <property type="term" value="P:cell division"/>
    <property type="evidence" value="ECO:0007669"/>
    <property type="project" value="UniProtKB-KW"/>
</dbReference>
<dbReference type="Pfam" id="PF00134">
    <property type="entry name" value="Cyclin_N"/>
    <property type="match status" value="1"/>
</dbReference>
<evidence type="ECO:0000313" key="6">
    <source>
        <dbReference type="EMBL" id="CAK57483.1"/>
    </source>
</evidence>
<gene>
    <name evidence="6" type="ORF">GSPATT00028518001</name>
</gene>
<evidence type="ECO:0000256" key="2">
    <source>
        <dbReference type="ARBA" id="ARBA00023127"/>
    </source>
</evidence>
<dbReference type="GO" id="GO:0016538">
    <property type="term" value="F:cyclin-dependent protein serine/threonine kinase regulator activity"/>
    <property type="evidence" value="ECO:0000318"/>
    <property type="project" value="GO_Central"/>
</dbReference>
<proteinExistence type="inferred from homology"/>
<dbReference type="RefSeq" id="XP_001424881.1">
    <property type="nucleotide sequence ID" value="XM_001424844.1"/>
</dbReference>
<evidence type="ECO:0000256" key="4">
    <source>
        <dbReference type="RuleBase" id="RU000383"/>
    </source>
</evidence>
<keyword evidence="7" id="KW-1185">Reference proteome</keyword>
<dbReference type="InterPro" id="IPR039361">
    <property type="entry name" value="Cyclin"/>
</dbReference>
<sequence length="215" mass="24803">MSQTEQQEYNYDAQYLEIFGCNHTTRQIHSEKLICQQCGIFINNVIELFQIKVNHKSLQNNQNEVQHLLQSPLKILSNILAPMTIAKHQIARLPIIDFLEQASERLNLSTNTAFLAITYIDHFFNKGNVNENQVFLYAAAALMLAAKAQELDERIPFISKLKRYSSMTSHPEINNFTTQEFCNAEKALIESLNWKLQRITLLDRIESLLSFGVIE</sequence>
<dbReference type="GO" id="GO:0005634">
    <property type="term" value="C:nucleus"/>
    <property type="evidence" value="ECO:0000318"/>
    <property type="project" value="GO_Central"/>
</dbReference>
<dbReference type="Gene3D" id="1.10.472.10">
    <property type="entry name" value="Cyclin-like"/>
    <property type="match status" value="1"/>
</dbReference>
<dbReference type="STRING" id="5888.A0BG16"/>
<dbReference type="HOGENOM" id="CLU_1285463_0_0_1"/>
<organism evidence="6 7">
    <name type="scientific">Paramecium tetraurelia</name>
    <dbReference type="NCBI Taxonomy" id="5888"/>
    <lineage>
        <taxon>Eukaryota</taxon>
        <taxon>Sar</taxon>
        <taxon>Alveolata</taxon>
        <taxon>Ciliophora</taxon>
        <taxon>Intramacronucleata</taxon>
        <taxon>Oligohymenophorea</taxon>
        <taxon>Peniculida</taxon>
        <taxon>Parameciidae</taxon>
        <taxon>Paramecium</taxon>
    </lineage>
</organism>
<dbReference type="InterPro" id="IPR048258">
    <property type="entry name" value="Cyclins_cyclin-box"/>
</dbReference>
<evidence type="ECO:0000256" key="1">
    <source>
        <dbReference type="ARBA" id="ARBA00022618"/>
    </source>
</evidence>
<feature type="domain" description="Cyclin-like" evidence="5">
    <location>
        <begin position="97"/>
        <end position="190"/>
    </location>
</feature>
<evidence type="ECO:0000256" key="3">
    <source>
        <dbReference type="ARBA" id="ARBA00023306"/>
    </source>
</evidence>
<dbReference type="Proteomes" id="UP000000600">
    <property type="component" value="Unassembled WGS sequence"/>
</dbReference>
<dbReference type="EMBL" id="CT867992">
    <property type="protein sequence ID" value="CAK57483.1"/>
    <property type="molecule type" value="Genomic_DNA"/>
</dbReference>
<protein>
    <recommendedName>
        <fullName evidence="5">Cyclin-like domain-containing protein</fullName>
    </recommendedName>
</protein>
<keyword evidence="3" id="KW-0131">Cell cycle</keyword>
<dbReference type="SUPFAM" id="SSF47954">
    <property type="entry name" value="Cyclin-like"/>
    <property type="match status" value="1"/>
</dbReference>
<dbReference type="KEGG" id="ptm:GSPATT00028518001"/>
<dbReference type="PROSITE" id="PS00292">
    <property type="entry name" value="CYCLINS"/>
    <property type="match status" value="1"/>
</dbReference>
<dbReference type="InterPro" id="IPR013763">
    <property type="entry name" value="Cyclin-like_dom"/>
</dbReference>
<name>A0BG16_PARTE</name>
<keyword evidence="2 4" id="KW-0195">Cyclin</keyword>
<dbReference type="GeneID" id="5010665"/>
<dbReference type="InterPro" id="IPR036915">
    <property type="entry name" value="Cyclin-like_sf"/>
</dbReference>
<dbReference type="GO" id="GO:0000307">
    <property type="term" value="C:cyclin-dependent protein kinase holoenzyme complex"/>
    <property type="evidence" value="ECO:0000318"/>
    <property type="project" value="GO_Central"/>
</dbReference>
<dbReference type="InterPro" id="IPR006671">
    <property type="entry name" value="Cyclin_N"/>
</dbReference>
<evidence type="ECO:0000313" key="7">
    <source>
        <dbReference type="Proteomes" id="UP000000600"/>
    </source>
</evidence>